<name>A0A1L3GQ18_9BACT</name>
<dbReference type="OrthoDB" id="5387761at2"/>
<evidence type="ECO:0000313" key="2">
    <source>
        <dbReference type="Proteomes" id="UP000182517"/>
    </source>
</evidence>
<proteinExistence type="predicted"/>
<keyword evidence="2" id="KW-1185">Reference proteome</keyword>
<sequence length="94" mass="10163">MFFLPLNQPESVALVIHSLRVAGGEADCSSCPVQRVCMKQCLTIANSLQQMIDDGTLPSLEEEPLLEESPSTELCEVAEAAPVPDRGSHLKVIK</sequence>
<protein>
    <submittedName>
        <fullName evidence="1">Uncharacterized protein</fullName>
    </submittedName>
</protein>
<evidence type="ECO:0000313" key="1">
    <source>
        <dbReference type="EMBL" id="APG27993.1"/>
    </source>
</evidence>
<dbReference type="Proteomes" id="UP000182517">
    <property type="component" value="Chromosome"/>
</dbReference>
<gene>
    <name evidence="1" type="ORF">A7E78_09170</name>
</gene>
<dbReference type="EMBL" id="CP015519">
    <property type="protein sequence ID" value="APG27993.1"/>
    <property type="molecule type" value="Genomic_DNA"/>
</dbReference>
<dbReference type="AlphaFoldDB" id="A0A1L3GQ18"/>
<dbReference type="RefSeq" id="WP_072283954.1">
    <property type="nucleotide sequence ID" value="NZ_CP015519.1"/>
</dbReference>
<reference evidence="1 2" key="1">
    <citation type="journal article" date="2017" name="Genome Announc.">
        <title>Complete Genome Sequences of Two Acetylene-Fermenting Pelobacter acetylenicus Strains.</title>
        <authorList>
            <person name="Sutton J.M."/>
            <person name="Baesman S.M."/>
            <person name="Fierst J.L."/>
            <person name="Poret-Peterson A.T."/>
            <person name="Oremland R.S."/>
            <person name="Dunlap D.S."/>
            <person name="Akob D.M."/>
        </authorList>
    </citation>
    <scope>NUCLEOTIDE SEQUENCE [LARGE SCALE GENOMIC DNA]</scope>
    <source>
        <strain evidence="1 2">SFB93</strain>
    </source>
</reference>
<dbReference type="KEGG" id="pef:A7E78_09170"/>
<organism evidence="1 2">
    <name type="scientific">Syntrophotalea acetylenivorans</name>
    <dbReference type="NCBI Taxonomy" id="1842532"/>
    <lineage>
        <taxon>Bacteria</taxon>
        <taxon>Pseudomonadati</taxon>
        <taxon>Thermodesulfobacteriota</taxon>
        <taxon>Desulfuromonadia</taxon>
        <taxon>Desulfuromonadales</taxon>
        <taxon>Syntrophotaleaceae</taxon>
        <taxon>Syntrophotalea</taxon>
    </lineage>
</organism>
<accession>A0A1L3GQ18</accession>